<organism evidence="1 2">
    <name type="scientific">Aquipluma nitroreducens</name>
    <dbReference type="NCBI Taxonomy" id="2010828"/>
    <lineage>
        <taxon>Bacteria</taxon>
        <taxon>Pseudomonadati</taxon>
        <taxon>Bacteroidota</taxon>
        <taxon>Bacteroidia</taxon>
        <taxon>Marinilabiliales</taxon>
        <taxon>Prolixibacteraceae</taxon>
        <taxon>Aquipluma</taxon>
    </lineage>
</organism>
<dbReference type="KEGG" id="anf:AQPE_3571"/>
<proteinExistence type="predicted"/>
<sequence>MNEFIRFNYLYRDSGNYKKFGSKIFTNPDQLSIEVIEYNIQLHLFSHEFFYPDCLGIKKFKSNRYEDDYSWYEFDSIEMLDKIDNPKKKMESINSFLAKLEEMKNFDIYLMGNQPTTCPKCGARTELKLD</sequence>
<evidence type="ECO:0000313" key="2">
    <source>
        <dbReference type="Proteomes" id="UP001193389"/>
    </source>
</evidence>
<evidence type="ECO:0000313" key="1">
    <source>
        <dbReference type="EMBL" id="BBE19386.1"/>
    </source>
</evidence>
<keyword evidence="2" id="KW-1185">Reference proteome</keyword>
<gene>
    <name evidence="1" type="ORF">AQPE_3571</name>
</gene>
<dbReference type="AlphaFoldDB" id="A0A5K7SD58"/>
<dbReference type="EMBL" id="AP018694">
    <property type="protein sequence ID" value="BBE19386.1"/>
    <property type="molecule type" value="Genomic_DNA"/>
</dbReference>
<name>A0A5K7SD58_9BACT</name>
<accession>A0A5K7SD58</accession>
<protein>
    <submittedName>
        <fullName evidence="1">Uncharacterized protein</fullName>
    </submittedName>
</protein>
<reference evidence="1" key="1">
    <citation type="journal article" date="2020" name="Int. J. Syst. Evol. Microbiol.">
        <title>Aquipluma nitroreducens gen. nov. sp. nov., a novel facultatively anaerobic bacterium isolated from a freshwater lake.</title>
        <authorList>
            <person name="Watanabe M."/>
            <person name="Kojima H."/>
            <person name="Fukui M."/>
        </authorList>
    </citation>
    <scope>NUCLEOTIDE SEQUENCE</scope>
    <source>
        <strain evidence="1">MeG22</strain>
    </source>
</reference>
<dbReference type="Proteomes" id="UP001193389">
    <property type="component" value="Chromosome"/>
</dbReference>